<proteinExistence type="predicted"/>
<protein>
    <submittedName>
        <fullName evidence="2">Uncharacterized protein</fullName>
    </submittedName>
</protein>
<evidence type="ECO:0000313" key="3">
    <source>
        <dbReference type="Proteomes" id="UP001596162"/>
    </source>
</evidence>
<feature type="compositionally biased region" description="Low complexity" evidence="1">
    <location>
        <begin position="45"/>
        <end position="55"/>
    </location>
</feature>
<dbReference type="RefSeq" id="WP_376859217.1">
    <property type="nucleotide sequence ID" value="NZ_JBHSLA010000002.1"/>
</dbReference>
<reference evidence="3" key="1">
    <citation type="journal article" date="2019" name="Int. J. Syst. Evol. Microbiol.">
        <title>The Global Catalogue of Microorganisms (GCM) 10K type strain sequencing project: providing services to taxonomists for standard genome sequencing and annotation.</title>
        <authorList>
            <consortium name="The Broad Institute Genomics Platform"/>
            <consortium name="The Broad Institute Genome Sequencing Center for Infectious Disease"/>
            <person name="Wu L."/>
            <person name="Ma J."/>
        </authorList>
    </citation>
    <scope>NUCLEOTIDE SEQUENCE [LARGE SCALE GENOMIC DNA]</scope>
    <source>
        <strain evidence="3">JCM 17978</strain>
    </source>
</reference>
<evidence type="ECO:0000313" key="2">
    <source>
        <dbReference type="EMBL" id="MFC5194818.1"/>
    </source>
</evidence>
<dbReference type="Proteomes" id="UP001596162">
    <property type="component" value="Unassembled WGS sequence"/>
</dbReference>
<accession>A0ABW0C444</accession>
<sequence length="149" mass="16560">MEREFYTCEYCQEGFKPKRRRVQKYCSNTCRSKAHHARKTTSELTTVENPEITTTEEPKTDKPPVGKVEQMSAAGVGNSAAGTLAADGLTYLLTAPQNRPATKGDIANLQAQIKRYHAVKNLPRNPQGANPYFDTLTGKVVYSFMPLYG</sequence>
<dbReference type="EMBL" id="JBHSLA010000002">
    <property type="protein sequence ID" value="MFC5194818.1"/>
    <property type="molecule type" value="Genomic_DNA"/>
</dbReference>
<name>A0ABW0C444_9FLAO</name>
<gene>
    <name evidence="2" type="ORF">ACFPH8_05705</name>
</gene>
<comment type="caution">
    <text evidence="2">The sequence shown here is derived from an EMBL/GenBank/DDBJ whole genome shotgun (WGS) entry which is preliminary data.</text>
</comment>
<feature type="region of interest" description="Disordered" evidence="1">
    <location>
        <begin position="36"/>
        <end position="67"/>
    </location>
</feature>
<evidence type="ECO:0000256" key="1">
    <source>
        <dbReference type="SAM" id="MobiDB-lite"/>
    </source>
</evidence>
<keyword evidence="3" id="KW-1185">Reference proteome</keyword>
<organism evidence="2 3">
    <name type="scientific">Bizionia hallyeonensis</name>
    <dbReference type="NCBI Taxonomy" id="1123757"/>
    <lineage>
        <taxon>Bacteria</taxon>
        <taxon>Pseudomonadati</taxon>
        <taxon>Bacteroidota</taxon>
        <taxon>Flavobacteriia</taxon>
        <taxon>Flavobacteriales</taxon>
        <taxon>Flavobacteriaceae</taxon>
        <taxon>Bizionia</taxon>
    </lineage>
</organism>